<dbReference type="Proteomes" id="UP001151760">
    <property type="component" value="Unassembled WGS sequence"/>
</dbReference>
<evidence type="ECO:0000313" key="1">
    <source>
        <dbReference type="EMBL" id="GJT24070.1"/>
    </source>
</evidence>
<reference evidence="1" key="1">
    <citation type="journal article" date="2022" name="Int. J. Mol. Sci.">
        <title>Draft Genome of Tanacetum Coccineum: Genomic Comparison of Closely Related Tanacetum-Family Plants.</title>
        <authorList>
            <person name="Yamashiro T."/>
            <person name="Shiraishi A."/>
            <person name="Nakayama K."/>
            <person name="Satake H."/>
        </authorList>
    </citation>
    <scope>NUCLEOTIDE SEQUENCE</scope>
</reference>
<name>A0ABQ5CAG4_9ASTR</name>
<protein>
    <submittedName>
        <fullName evidence="1">Uncharacterized protein</fullName>
    </submittedName>
</protein>
<organism evidence="1 2">
    <name type="scientific">Tanacetum coccineum</name>
    <dbReference type="NCBI Taxonomy" id="301880"/>
    <lineage>
        <taxon>Eukaryota</taxon>
        <taxon>Viridiplantae</taxon>
        <taxon>Streptophyta</taxon>
        <taxon>Embryophyta</taxon>
        <taxon>Tracheophyta</taxon>
        <taxon>Spermatophyta</taxon>
        <taxon>Magnoliopsida</taxon>
        <taxon>eudicotyledons</taxon>
        <taxon>Gunneridae</taxon>
        <taxon>Pentapetalae</taxon>
        <taxon>asterids</taxon>
        <taxon>campanulids</taxon>
        <taxon>Asterales</taxon>
        <taxon>Asteraceae</taxon>
        <taxon>Asteroideae</taxon>
        <taxon>Anthemideae</taxon>
        <taxon>Anthemidinae</taxon>
        <taxon>Tanacetum</taxon>
    </lineage>
</organism>
<keyword evidence="2" id="KW-1185">Reference proteome</keyword>
<accession>A0ABQ5CAG4</accession>
<sequence>MKIVPSRFSPPLPYPASLDQTLTSTPRCAKEKKEADRGVKELPNLNLYTRCARRSDRAALDMGSKMSFIVSNMSICSFSGGNKLGLPDLALGEGIWKFGTNTSIRKDDNGDFRKCFYKLGVKIYTIQNFGSEESQLAVGHTYIFGSQLPLSRNLYIDLGFEKEEEDTSAHLGSPFN</sequence>
<evidence type="ECO:0000313" key="2">
    <source>
        <dbReference type="Proteomes" id="UP001151760"/>
    </source>
</evidence>
<gene>
    <name evidence="1" type="ORF">Tco_0894007</name>
</gene>
<proteinExistence type="predicted"/>
<comment type="caution">
    <text evidence="1">The sequence shown here is derived from an EMBL/GenBank/DDBJ whole genome shotgun (WGS) entry which is preliminary data.</text>
</comment>
<dbReference type="EMBL" id="BQNB010014106">
    <property type="protein sequence ID" value="GJT24070.1"/>
    <property type="molecule type" value="Genomic_DNA"/>
</dbReference>
<reference evidence="1" key="2">
    <citation type="submission" date="2022-01" db="EMBL/GenBank/DDBJ databases">
        <authorList>
            <person name="Yamashiro T."/>
            <person name="Shiraishi A."/>
            <person name="Satake H."/>
            <person name="Nakayama K."/>
        </authorList>
    </citation>
    <scope>NUCLEOTIDE SEQUENCE</scope>
</reference>